<comment type="caution">
    <text evidence="5">The sequence shown here is derived from an EMBL/GenBank/DDBJ whole genome shotgun (WGS) entry which is preliminary data.</text>
</comment>
<comment type="similarity">
    <text evidence="1 4">Belongs to the glycosyl hydrolase 1 family.</text>
</comment>
<dbReference type="Proteomes" id="UP000034591">
    <property type="component" value="Unassembled WGS sequence"/>
</dbReference>
<dbReference type="EMBL" id="LBTI01000031">
    <property type="protein sequence ID" value="KKQ36955.1"/>
    <property type="molecule type" value="Genomic_DNA"/>
</dbReference>
<dbReference type="SUPFAM" id="SSF51445">
    <property type="entry name" value="(Trans)glycosidases"/>
    <property type="match status" value="1"/>
</dbReference>
<dbReference type="PANTHER" id="PTHR10353:SF209">
    <property type="entry name" value="GALACTOLIPID GALACTOSYLTRANSFERASE SFR2, CHLOROPLASTIC"/>
    <property type="match status" value="1"/>
</dbReference>
<dbReference type="Gene3D" id="3.20.20.80">
    <property type="entry name" value="Glycosidases"/>
    <property type="match status" value="2"/>
</dbReference>
<proteinExistence type="inferred from homology"/>
<keyword evidence="2" id="KW-0378">Hydrolase</keyword>
<dbReference type="Pfam" id="PF00232">
    <property type="entry name" value="Glyco_hydro_1"/>
    <property type="match status" value="2"/>
</dbReference>
<dbReference type="InterPro" id="IPR017853">
    <property type="entry name" value="GH"/>
</dbReference>
<dbReference type="STRING" id="1618545.US53_C0031G0002"/>
<keyword evidence="3" id="KW-0326">Glycosidase</keyword>
<evidence type="ECO:0000256" key="1">
    <source>
        <dbReference type="ARBA" id="ARBA00010838"/>
    </source>
</evidence>
<name>A0A0G0HEH7_9BACT</name>
<dbReference type="GO" id="GO:0008422">
    <property type="term" value="F:beta-glucosidase activity"/>
    <property type="evidence" value="ECO:0007669"/>
    <property type="project" value="TreeGrafter"/>
</dbReference>
<dbReference type="AlphaFoldDB" id="A0A0G0HEH7"/>
<protein>
    <submittedName>
        <fullName evidence="5">Beta-glucosidase</fullName>
    </submittedName>
</protein>
<sequence>MKQKPIKFPRDFLWGTATAGHQVEGNNIHSDWWAWEKSRDDIEDSGIACDHYNKYKDDFKLIKNFLHNNAYRFSIEWSRIEPEEGRVDRKEIKHYKSVLQELKRLNIKSMVTLHHFVNPLWFSKRGGWEKRENVIFFERFVRICIKEFGRDIDFWIIINEPNIYASMAYIKGEWPPEKKSLLTAVKVYFNLAYAHRSAYKIIHKSFPNAKVSSAIHMSAFKYLGYIDKLISDLSKFTFNYSFLALTKNYHDFIGVNYYALHLTKISDLFYKRIKVEEYEKLARGEVNDLGWPIYPMGIYDVVKETWKRYKLPILITENGTADAHEPNRVSFLVNHLKWLQKAINEKVEVKGYFYWSLMDNFEWHLGRDVRFGLFEIDYKTLKRIPRNSVSIYGQITETNSIPRNFLIK</sequence>
<gene>
    <name evidence="5" type="ORF">US53_C0031G0002</name>
</gene>
<dbReference type="InterPro" id="IPR001360">
    <property type="entry name" value="Glyco_hydro_1"/>
</dbReference>
<accession>A0A0G0HEH7</accession>
<evidence type="ECO:0000256" key="2">
    <source>
        <dbReference type="ARBA" id="ARBA00022801"/>
    </source>
</evidence>
<dbReference type="GO" id="GO:0005975">
    <property type="term" value="P:carbohydrate metabolic process"/>
    <property type="evidence" value="ECO:0007669"/>
    <property type="project" value="InterPro"/>
</dbReference>
<evidence type="ECO:0000256" key="4">
    <source>
        <dbReference type="RuleBase" id="RU003690"/>
    </source>
</evidence>
<evidence type="ECO:0000313" key="5">
    <source>
        <dbReference type="EMBL" id="KKQ36955.1"/>
    </source>
</evidence>
<dbReference type="PRINTS" id="PR00131">
    <property type="entry name" value="GLHYDRLASE1"/>
</dbReference>
<reference evidence="5 6" key="1">
    <citation type="journal article" date="2015" name="Nature">
        <title>rRNA introns, odd ribosomes, and small enigmatic genomes across a large radiation of phyla.</title>
        <authorList>
            <person name="Brown C.T."/>
            <person name="Hug L.A."/>
            <person name="Thomas B.C."/>
            <person name="Sharon I."/>
            <person name="Castelle C.J."/>
            <person name="Singh A."/>
            <person name="Wilkins M.J."/>
            <person name="Williams K.H."/>
            <person name="Banfield J.F."/>
        </authorList>
    </citation>
    <scope>NUCLEOTIDE SEQUENCE [LARGE SCALE GENOMIC DNA]</scope>
</reference>
<evidence type="ECO:0000313" key="6">
    <source>
        <dbReference type="Proteomes" id="UP000034591"/>
    </source>
</evidence>
<organism evidence="5 6">
    <name type="scientific">Candidatus Woesebacteria bacterium GW2011_GWA1_37_7</name>
    <dbReference type="NCBI Taxonomy" id="1618545"/>
    <lineage>
        <taxon>Bacteria</taxon>
        <taxon>Candidatus Woeseibacteriota</taxon>
    </lineage>
</organism>
<evidence type="ECO:0000256" key="3">
    <source>
        <dbReference type="ARBA" id="ARBA00023295"/>
    </source>
</evidence>
<dbReference type="PATRIC" id="fig|1618545.3.peg.482"/>
<dbReference type="PANTHER" id="PTHR10353">
    <property type="entry name" value="GLYCOSYL HYDROLASE"/>
    <property type="match status" value="1"/>
</dbReference>